<gene>
    <name evidence="8" type="ORF">GSPATT00012835001</name>
</gene>
<dbReference type="Proteomes" id="UP000000600">
    <property type="component" value="Unassembled WGS sequence"/>
</dbReference>
<dbReference type="OrthoDB" id="5337378at2759"/>
<dbReference type="InterPro" id="IPR008271">
    <property type="entry name" value="Ser/Thr_kinase_AS"/>
</dbReference>
<sequence>MELQWQTVQNGCMTSRLPQKKNWYLIHHQSNNSQFIRYHHQSTDFSNSKNIIPQMQSVCNDTIRNDNLYVQPKICTQYESLLKKNKEKIQEIKQLILTSRKSNPIQIKKNFVKEQSKNEQKMIIEIPKPIRNVSNFSSDSRQSFTTNQTTPLRSSSNDKQFSYMQMSKNHKSPLNRFKKIKYLGRGNISDVYSVIDTTTGMIAALKTIQKSLITSKGIQELIKTEIIIQSVISHQNILKCYGVIKDEKQIALVLELGEITLFNYRKEKKLNEKLIIDIVYQVLKGVNFLHQNGIIHRDIKPENILLQNGIIKLADLGICVKATETNQYCGTPGYMAPEIMENQKYNNKVDCYSIGVLLHELLFGKLPKIGQIINGDTQLINLINQLLEVNPNNRLSCKQALEQDLFKLCESKALKQSEMIKNTILWDC</sequence>
<keyword evidence="3" id="KW-0547">Nucleotide-binding</keyword>
<dbReference type="eggNOG" id="KOG0580">
    <property type="taxonomic scope" value="Eukaryota"/>
</dbReference>
<reference evidence="8 9" key="1">
    <citation type="journal article" date="2006" name="Nature">
        <title>Global trends of whole-genome duplications revealed by the ciliate Paramecium tetraurelia.</title>
        <authorList>
            <consortium name="Genoscope"/>
            <person name="Aury J.-M."/>
            <person name="Jaillon O."/>
            <person name="Duret L."/>
            <person name="Noel B."/>
            <person name="Jubin C."/>
            <person name="Porcel B.M."/>
            <person name="Segurens B."/>
            <person name="Daubin V."/>
            <person name="Anthouard V."/>
            <person name="Aiach N."/>
            <person name="Arnaiz O."/>
            <person name="Billaut A."/>
            <person name="Beisson J."/>
            <person name="Blanc I."/>
            <person name="Bouhouche K."/>
            <person name="Camara F."/>
            <person name="Duharcourt S."/>
            <person name="Guigo R."/>
            <person name="Gogendeau D."/>
            <person name="Katinka M."/>
            <person name="Keller A.-M."/>
            <person name="Kissmehl R."/>
            <person name="Klotz C."/>
            <person name="Koll F."/>
            <person name="Le Moue A."/>
            <person name="Lepere C."/>
            <person name="Malinsky S."/>
            <person name="Nowacki M."/>
            <person name="Nowak J.K."/>
            <person name="Plattner H."/>
            <person name="Poulain J."/>
            <person name="Ruiz F."/>
            <person name="Serrano V."/>
            <person name="Zagulski M."/>
            <person name="Dessen P."/>
            <person name="Betermier M."/>
            <person name="Weissenbach J."/>
            <person name="Scarpelli C."/>
            <person name="Schachter V."/>
            <person name="Sperling L."/>
            <person name="Meyer E."/>
            <person name="Cohen J."/>
            <person name="Wincker P."/>
        </authorList>
    </citation>
    <scope>NUCLEOTIDE SEQUENCE [LARGE SCALE GENOMIC DNA]</scope>
    <source>
        <strain evidence="8 9">Stock d4-2</strain>
    </source>
</reference>
<dbReference type="InterPro" id="IPR011009">
    <property type="entry name" value="Kinase-like_dom_sf"/>
</dbReference>
<dbReference type="GO" id="GO:0005524">
    <property type="term" value="F:ATP binding"/>
    <property type="evidence" value="ECO:0007669"/>
    <property type="project" value="UniProtKB-KW"/>
</dbReference>
<protein>
    <recommendedName>
        <fullName evidence="7">Protein kinase domain-containing protein</fullName>
    </recommendedName>
</protein>
<dbReference type="PANTHER" id="PTHR24345">
    <property type="entry name" value="SERINE/THREONINE-PROTEIN KINASE PLK"/>
    <property type="match status" value="1"/>
</dbReference>
<dbReference type="InParanoid" id="A0D2R0"/>
<evidence type="ECO:0000256" key="3">
    <source>
        <dbReference type="ARBA" id="ARBA00022741"/>
    </source>
</evidence>
<dbReference type="EMBL" id="CT868263">
    <property type="protein sequence ID" value="CAK77327.1"/>
    <property type="molecule type" value="Genomic_DNA"/>
</dbReference>
<dbReference type="InterPro" id="IPR000719">
    <property type="entry name" value="Prot_kinase_dom"/>
</dbReference>
<dbReference type="FunFam" id="3.30.200.20:FF:001020">
    <property type="entry name" value="Predicted protein"/>
    <property type="match status" value="1"/>
</dbReference>
<dbReference type="GO" id="GO:0004674">
    <property type="term" value="F:protein serine/threonine kinase activity"/>
    <property type="evidence" value="ECO:0007669"/>
    <property type="project" value="UniProtKB-KW"/>
</dbReference>
<dbReference type="SMART" id="SM00220">
    <property type="entry name" value="S_TKc"/>
    <property type="match status" value="1"/>
</dbReference>
<evidence type="ECO:0000256" key="2">
    <source>
        <dbReference type="ARBA" id="ARBA00022679"/>
    </source>
</evidence>
<dbReference type="AlphaFoldDB" id="A0D2R0"/>
<evidence type="ECO:0000259" key="7">
    <source>
        <dbReference type="PROSITE" id="PS50011"/>
    </source>
</evidence>
<dbReference type="Gene3D" id="3.30.200.20">
    <property type="entry name" value="Phosphorylase Kinase, domain 1"/>
    <property type="match status" value="1"/>
</dbReference>
<dbReference type="HOGENOM" id="CLU_685985_0_0_1"/>
<dbReference type="SUPFAM" id="SSF56112">
    <property type="entry name" value="Protein kinase-like (PK-like)"/>
    <property type="match status" value="1"/>
</dbReference>
<dbReference type="PANTHER" id="PTHR24345:SF0">
    <property type="entry name" value="CELL CYCLE SERINE_THREONINE-PROTEIN KINASE CDC5_MSD2"/>
    <property type="match status" value="1"/>
</dbReference>
<evidence type="ECO:0000256" key="1">
    <source>
        <dbReference type="ARBA" id="ARBA00022527"/>
    </source>
</evidence>
<evidence type="ECO:0000313" key="9">
    <source>
        <dbReference type="Proteomes" id="UP000000600"/>
    </source>
</evidence>
<dbReference type="OMA" id="NDKQFSY"/>
<keyword evidence="9" id="KW-1185">Reference proteome</keyword>
<keyword evidence="5" id="KW-0067">ATP-binding</keyword>
<keyword evidence="4" id="KW-0418">Kinase</keyword>
<accession>A0D2R0</accession>
<evidence type="ECO:0000313" key="8">
    <source>
        <dbReference type="EMBL" id="CAK77327.1"/>
    </source>
</evidence>
<dbReference type="RefSeq" id="XP_001444724.1">
    <property type="nucleotide sequence ID" value="XM_001444687.2"/>
</dbReference>
<dbReference type="STRING" id="5888.A0D2R0"/>
<proteinExistence type="predicted"/>
<evidence type="ECO:0000256" key="5">
    <source>
        <dbReference type="ARBA" id="ARBA00022840"/>
    </source>
</evidence>
<organism evidence="8 9">
    <name type="scientific">Paramecium tetraurelia</name>
    <dbReference type="NCBI Taxonomy" id="5888"/>
    <lineage>
        <taxon>Eukaryota</taxon>
        <taxon>Sar</taxon>
        <taxon>Alveolata</taxon>
        <taxon>Ciliophora</taxon>
        <taxon>Intramacronucleata</taxon>
        <taxon>Oligohymenophorea</taxon>
        <taxon>Peniculida</taxon>
        <taxon>Parameciidae</taxon>
        <taxon>Paramecium</taxon>
    </lineage>
</organism>
<evidence type="ECO:0000256" key="4">
    <source>
        <dbReference type="ARBA" id="ARBA00022777"/>
    </source>
</evidence>
<dbReference type="PROSITE" id="PS50011">
    <property type="entry name" value="PROTEIN_KINASE_DOM"/>
    <property type="match status" value="1"/>
</dbReference>
<feature type="domain" description="Protein kinase" evidence="7">
    <location>
        <begin position="177"/>
        <end position="406"/>
    </location>
</feature>
<feature type="region of interest" description="Disordered" evidence="6">
    <location>
        <begin position="133"/>
        <end position="159"/>
    </location>
</feature>
<evidence type="ECO:0000256" key="6">
    <source>
        <dbReference type="SAM" id="MobiDB-lite"/>
    </source>
</evidence>
<dbReference type="Pfam" id="PF00069">
    <property type="entry name" value="Pkinase"/>
    <property type="match status" value="1"/>
</dbReference>
<keyword evidence="1" id="KW-0723">Serine/threonine-protein kinase</keyword>
<dbReference type="GO" id="GO:0005634">
    <property type="term" value="C:nucleus"/>
    <property type="evidence" value="ECO:0000318"/>
    <property type="project" value="GO_Central"/>
</dbReference>
<name>A0D2R0_PARTE</name>
<dbReference type="Gene3D" id="1.10.510.10">
    <property type="entry name" value="Transferase(Phosphotransferase) domain 1"/>
    <property type="match status" value="1"/>
</dbReference>
<dbReference type="FunFam" id="1.10.510.10:FF:001178">
    <property type="entry name" value="Uncharacterized protein"/>
    <property type="match status" value="1"/>
</dbReference>
<keyword evidence="2" id="KW-0808">Transferase</keyword>
<dbReference type="KEGG" id="ptm:GSPATT00012835001"/>
<dbReference type="PROSITE" id="PS00108">
    <property type="entry name" value="PROTEIN_KINASE_ST"/>
    <property type="match status" value="1"/>
</dbReference>
<dbReference type="GeneID" id="5030508"/>